<name>A0A0C3P1J0_PHLG1</name>
<proteinExistence type="predicted"/>
<organism evidence="1 2">
    <name type="scientific">Phlebiopsis gigantea (strain 11061_1 CR5-6)</name>
    <name type="common">White-rot fungus</name>
    <name type="synonym">Peniophora gigantea</name>
    <dbReference type="NCBI Taxonomy" id="745531"/>
    <lineage>
        <taxon>Eukaryota</taxon>
        <taxon>Fungi</taxon>
        <taxon>Dikarya</taxon>
        <taxon>Basidiomycota</taxon>
        <taxon>Agaricomycotina</taxon>
        <taxon>Agaricomycetes</taxon>
        <taxon>Polyporales</taxon>
        <taxon>Phanerochaetaceae</taxon>
        <taxon>Phlebiopsis</taxon>
    </lineage>
</organism>
<gene>
    <name evidence="1" type="ORF">PHLGIDRAFT_437231</name>
</gene>
<reference evidence="1 2" key="1">
    <citation type="journal article" date="2014" name="PLoS Genet.">
        <title>Analysis of the Phlebiopsis gigantea genome, transcriptome and secretome provides insight into its pioneer colonization strategies of wood.</title>
        <authorList>
            <person name="Hori C."/>
            <person name="Ishida T."/>
            <person name="Igarashi K."/>
            <person name="Samejima M."/>
            <person name="Suzuki H."/>
            <person name="Master E."/>
            <person name="Ferreira P."/>
            <person name="Ruiz-Duenas F.J."/>
            <person name="Held B."/>
            <person name="Canessa P."/>
            <person name="Larrondo L.F."/>
            <person name="Schmoll M."/>
            <person name="Druzhinina I.S."/>
            <person name="Kubicek C.P."/>
            <person name="Gaskell J.A."/>
            <person name="Kersten P."/>
            <person name="St John F."/>
            <person name="Glasner J."/>
            <person name="Sabat G."/>
            <person name="Splinter BonDurant S."/>
            <person name="Syed K."/>
            <person name="Yadav J."/>
            <person name="Mgbeahuruike A.C."/>
            <person name="Kovalchuk A."/>
            <person name="Asiegbu F.O."/>
            <person name="Lackner G."/>
            <person name="Hoffmeister D."/>
            <person name="Rencoret J."/>
            <person name="Gutierrez A."/>
            <person name="Sun H."/>
            <person name="Lindquist E."/>
            <person name="Barry K."/>
            <person name="Riley R."/>
            <person name="Grigoriev I.V."/>
            <person name="Henrissat B."/>
            <person name="Kues U."/>
            <person name="Berka R.M."/>
            <person name="Martinez A.T."/>
            <person name="Covert S.F."/>
            <person name="Blanchette R.A."/>
            <person name="Cullen D."/>
        </authorList>
    </citation>
    <scope>NUCLEOTIDE SEQUENCE [LARGE SCALE GENOMIC DNA]</scope>
    <source>
        <strain evidence="1 2">11061_1 CR5-6</strain>
    </source>
</reference>
<protein>
    <submittedName>
        <fullName evidence="1">Uncharacterized protein</fullName>
    </submittedName>
</protein>
<dbReference type="Proteomes" id="UP000053257">
    <property type="component" value="Unassembled WGS sequence"/>
</dbReference>
<keyword evidence="2" id="KW-1185">Reference proteome</keyword>
<dbReference type="EMBL" id="KN840444">
    <property type="protein sequence ID" value="KIP11689.1"/>
    <property type="molecule type" value="Genomic_DNA"/>
</dbReference>
<evidence type="ECO:0000313" key="2">
    <source>
        <dbReference type="Proteomes" id="UP000053257"/>
    </source>
</evidence>
<sequence>MYLPTTPQALLLLKDARDNHSAETPGGQLSAESHPREGFLQEVKGFKSLNIELSWR</sequence>
<accession>A0A0C3P1J0</accession>
<evidence type="ECO:0000313" key="1">
    <source>
        <dbReference type="EMBL" id="KIP11689.1"/>
    </source>
</evidence>
<dbReference type="HOGENOM" id="CLU_3014958_0_0_1"/>
<dbReference type="AlphaFoldDB" id="A0A0C3P1J0"/>